<reference evidence="1" key="1">
    <citation type="submission" date="2016-07" db="EMBL/GenBank/DDBJ databases">
        <title>Microvirga ossetica sp. nov. a new species of rhizobia isolated from root nodules of the legume species Vicia alpestris Steven originated from North Ossetia region in the Caucasus.</title>
        <authorList>
            <person name="Safronova V.I."/>
            <person name="Kuznetsova I.G."/>
            <person name="Sazanova A.L."/>
            <person name="Belimov A."/>
            <person name="Andronov E."/>
            <person name="Osledkin Y.S."/>
            <person name="Onishchuk O.P."/>
            <person name="Kurchak O.N."/>
            <person name="Shaposhnikov A.I."/>
            <person name="Willems A."/>
            <person name="Tikhonovich I.A."/>
        </authorList>
    </citation>
    <scope>NUCLEOTIDE SEQUENCE [LARGE SCALE GENOMIC DNA]</scope>
    <source>
        <strain evidence="1">V5/3M</strain>
    </source>
</reference>
<accession>A0A1B2EBI8</accession>
<sequence length="90" mass="9892">MAEPFSQGGGVETLAERSLAQVMGCAAKTCSLFHSLLIKQALDLTLQPRNSTLATVSPVLKRLRLLREFWLLAEFDHLHTPNGAFGREAI</sequence>
<gene>
    <name evidence="1" type="ORF">BB934_03220</name>
</gene>
<proteinExistence type="predicted"/>
<dbReference type="OrthoDB" id="9922505at2"/>
<protein>
    <submittedName>
        <fullName evidence="1">Uncharacterized protein</fullName>
    </submittedName>
</protein>
<name>A0A1B2EBI8_9HYPH</name>
<dbReference type="EMBL" id="CP016616">
    <property type="protein sequence ID" value="ANY77356.1"/>
    <property type="molecule type" value="Genomic_DNA"/>
</dbReference>
<dbReference type="RefSeq" id="WP_099508355.1">
    <property type="nucleotide sequence ID" value="NZ_CP016616.1"/>
</dbReference>
<evidence type="ECO:0000313" key="1">
    <source>
        <dbReference type="EMBL" id="ANY77356.1"/>
    </source>
</evidence>
<dbReference type="AlphaFoldDB" id="A0A1B2EBI8"/>
<dbReference type="KEGG" id="moc:BB934_03220"/>
<organism evidence="1">
    <name type="scientific">Microvirga ossetica</name>
    <dbReference type="NCBI Taxonomy" id="1882682"/>
    <lineage>
        <taxon>Bacteria</taxon>
        <taxon>Pseudomonadati</taxon>
        <taxon>Pseudomonadota</taxon>
        <taxon>Alphaproteobacteria</taxon>
        <taxon>Hyphomicrobiales</taxon>
        <taxon>Methylobacteriaceae</taxon>
        <taxon>Microvirga</taxon>
    </lineage>
</organism>